<evidence type="ECO:0000313" key="5">
    <source>
        <dbReference type="EMBL" id="PHH64265.1"/>
    </source>
</evidence>
<keyword evidence="6" id="KW-1185">Reference proteome</keyword>
<dbReference type="OrthoDB" id="2898618at2759"/>
<evidence type="ECO:0000256" key="1">
    <source>
        <dbReference type="ARBA" id="ARBA00006484"/>
    </source>
</evidence>
<dbReference type="Gene3D" id="3.40.50.720">
    <property type="entry name" value="NAD(P)-binding Rossmann-like Domain"/>
    <property type="match status" value="1"/>
</dbReference>
<dbReference type="InterPro" id="IPR020904">
    <property type="entry name" value="Sc_DH/Rdtase_CS"/>
</dbReference>
<reference evidence="5 6" key="1">
    <citation type="submission" date="2017-06" db="EMBL/GenBank/DDBJ databases">
        <title>Ant-infecting Ophiocordyceps genomes reveal a high diversity of potential behavioral manipulation genes and a possible major role for enterotoxins.</title>
        <authorList>
            <person name="De Bekker C."/>
            <person name="Evans H.C."/>
            <person name="Brachmann A."/>
            <person name="Hughes D.P."/>
        </authorList>
    </citation>
    <scope>NUCLEOTIDE SEQUENCE [LARGE SCALE GENOMIC DNA]</scope>
    <source>
        <strain evidence="5 6">Map64</strain>
    </source>
</reference>
<dbReference type="EMBL" id="NJET01000033">
    <property type="protein sequence ID" value="PHH64265.1"/>
    <property type="molecule type" value="Genomic_DNA"/>
</dbReference>
<sequence length="293" mass="30556">MSTPNQLTRDALFNVKDRVALVTGGGSGIGLMTAQTLAANGAKVYICGRTKEKLDTVASLYAPASGPGQIIPLEADISSKQGIQSLVDAISQRESHLCILVNNAGIGSTTHPTGAHAGPAASALSHRLFASSSPSDWAKVCGTNVAPIFFVTAALLPLLQASTDKFYGWSATVINVGSVAAEIKSSQSHFNYNASKAAAAHLSRMLAAEVVAAGLRLRINVISPGIFPSEMTTGSSDEGQRSYMDKDAMAHIPARRPGKDVDMASAMLFLVCNQYINGQTLTVDGGMTLSFGR</sequence>
<dbReference type="SUPFAM" id="SSF51735">
    <property type="entry name" value="NAD(P)-binding Rossmann-fold domains"/>
    <property type="match status" value="1"/>
</dbReference>
<dbReference type="GO" id="GO:0016491">
    <property type="term" value="F:oxidoreductase activity"/>
    <property type="evidence" value="ECO:0007669"/>
    <property type="project" value="UniProtKB-KW"/>
</dbReference>
<dbReference type="PRINTS" id="PR00080">
    <property type="entry name" value="SDRFAMILY"/>
</dbReference>
<organism evidence="5 6">
    <name type="scientific">Ophiocordyceps australis</name>
    <dbReference type="NCBI Taxonomy" id="1399860"/>
    <lineage>
        <taxon>Eukaryota</taxon>
        <taxon>Fungi</taxon>
        <taxon>Dikarya</taxon>
        <taxon>Ascomycota</taxon>
        <taxon>Pezizomycotina</taxon>
        <taxon>Sordariomycetes</taxon>
        <taxon>Hypocreomycetidae</taxon>
        <taxon>Hypocreales</taxon>
        <taxon>Ophiocordycipitaceae</taxon>
        <taxon>Ophiocordyceps</taxon>
    </lineage>
</organism>
<dbReference type="PROSITE" id="PS00061">
    <property type="entry name" value="ADH_SHORT"/>
    <property type="match status" value="1"/>
</dbReference>
<dbReference type="Pfam" id="PF00106">
    <property type="entry name" value="adh_short"/>
    <property type="match status" value="1"/>
</dbReference>
<dbReference type="InterPro" id="IPR002347">
    <property type="entry name" value="SDR_fam"/>
</dbReference>
<dbReference type="STRING" id="1399860.A0A2C5Y443"/>
<evidence type="ECO:0000256" key="3">
    <source>
        <dbReference type="ARBA" id="ARBA00023002"/>
    </source>
</evidence>
<protein>
    <submittedName>
        <fullName evidence="5">Uncharacterized protein</fullName>
    </submittedName>
</protein>
<dbReference type="PANTHER" id="PTHR43618">
    <property type="entry name" value="7-ALPHA-HYDROXYSTEROID DEHYDROGENASE"/>
    <property type="match status" value="1"/>
</dbReference>
<comment type="caution">
    <text evidence="5">The sequence shown here is derived from an EMBL/GenBank/DDBJ whole genome shotgun (WGS) entry which is preliminary data.</text>
</comment>
<gene>
    <name evidence="5" type="ORF">CDD81_4749</name>
</gene>
<evidence type="ECO:0000256" key="2">
    <source>
        <dbReference type="ARBA" id="ARBA00022857"/>
    </source>
</evidence>
<name>A0A2C5Y443_9HYPO</name>
<proteinExistence type="inferred from homology"/>
<dbReference type="Proteomes" id="UP000226192">
    <property type="component" value="Unassembled WGS sequence"/>
</dbReference>
<keyword evidence="2" id="KW-0521">NADP</keyword>
<evidence type="ECO:0000313" key="6">
    <source>
        <dbReference type="Proteomes" id="UP000226192"/>
    </source>
</evidence>
<dbReference type="PANTHER" id="PTHR43618:SF4">
    <property type="entry name" value="SHORT CHAIN DEHYDROGENASE_REDUCTASE FAMILY (AFU_ORTHOLOGUE AFUA_7G04540)"/>
    <property type="match status" value="1"/>
</dbReference>
<evidence type="ECO:0000256" key="4">
    <source>
        <dbReference type="RuleBase" id="RU000363"/>
    </source>
</evidence>
<keyword evidence="3" id="KW-0560">Oxidoreductase</keyword>
<comment type="similarity">
    <text evidence="1 4">Belongs to the short-chain dehydrogenases/reductases (SDR) family.</text>
</comment>
<dbReference type="PRINTS" id="PR00081">
    <property type="entry name" value="GDHRDH"/>
</dbReference>
<accession>A0A2C5Y443</accession>
<dbReference type="AlphaFoldDB" id="A0A2C5Y443"/>
<dbReference type="InterPro" id="IPR052178">
    <property type="entry name" value="Sec_Metab_Biosynth_SDR"/>
</dbReference>
<dbReference type="InterPro" id="IPR036291">
    <property type="entry name" value="NAD(P)-bd_dom_sf"/>
</dbReference>